<keyword evidence="2" id="KW-0812">Transmembrane</keyword>
<feature type="transmembrane region" description="Helical" evidence="2">
    <location>
        <begin position="31"/>
        <end position="50"/>
    </location>
</feature>
<evidence type="ECO:0000313" key="4">
    <source>
        <dbReference type="Proteomes" id="UP000286974"/>
    </source>
</evidence>
<sequence>MNNKKESSNYTRYDFNIDSPSQRQPRSKFSGWWFAIIVLLIALLIGVSVSRLQNPKKSARDSINNDPITKSVNGKLATEVQNQQVAKFQNRLNQEDNNGITVSQRKKMQSLIDQTTNKSVKRREQSILNNTQTKAAVFQPKKKTVPNKPKPTPKDTPFSTDHTFTTIEDAKNWANTTKSQWLAAGYTNYTITTNGQGYYNLTFVK</sequence>
<comment type="caution">
    <text evidence="3">The sequence shown here is derived from an EMBL/GenBank/DDBJ whole genome shotgun (WGS) entry which is preliminary data.</text>
</comment>
<keyword evidence="4" id="KW-1185">Reference proteome</keyword>
<protein>
    <submittedName>
        <fullName evidence="3">Streptococcal hemagglutinin protein</fullName>
    </submittedName>
</protein>
<keyword evidence="2" id="KW-1133">Transmembrane helix</keyword>
<dbReference type="Proteomes" id="UP000286974">
    <property type="component" value="Unassembled WGS sequence"/>
</dbReference>
<gene>
    <name evidence="3" type="ORF">NBRC111893_1558</name>
</gene>
<feature type="region of interest" description="Disordered" evidence="1">
    <location>
        <begin position="141"/>
        <end position="161"/>
    </location>
</feature>
<dbReference type="AlphaFoldDB" id="A0A401FM03"/>
<reference evidence="3 4" key="1">
    <citation type="submission" date="2017-11" db="EMBL/GenBank/DDBJ databases">
        <title>Draft Genome Sequence of Lactobacillus curieae NBRC 111893 isolated from Koso, a Japanese sugar-Vegetable Fermented Beverage.</title>
        <authorList>
            <person name="Chiou T.Y."/>
            <person name="Oshima K."/>
            <person name="Suda W."/>
            <person name="Hattori M."/>
            <person name="Takahashi T."/>
        </authorList>
    </citation>
    <scope>NUCLEOTIDE SEQUENCE [LARGE SCALE GENOMIC DNA]</scope>
    <source>
        <strain evidence="3 4">NBRC111893</strain>
    </source>
</reference>
<accession>A0A401FM03</accession>
<proteinExistence type="predicted"/>
<feature type="region of interest" description="Disordered" evidence="1">
    <location>
        <begin position="1"/>
        <end position="25"/>
    </location>
</feature>
<dbReference type="RefSeq" id="WP_225417619.1">
    <property type="nucleotide sequence ID" value="NZ_BEXA01000003.1"/>
</dbReference>
<keyword evidence="2" id="KW-0472">Membrane</keyword>
<evidence type="ECO:0000256" key="2">
    <source>
        <dbReference type="SAM" id="Phobius"/>
    </source>
</evidence>
<evidence type="ECO:0000313" key="3">
    <source>
        <dbReference type="EMBL" id="GAY73412.1"/>
    </source>
</evidence>
<organism evidence="3 4">
    <name type="scientific">Lentilactobacillus kosonis</name>
    <dbReference type="NCBI Taxonomy" id="2810561"/>
    <lineage>
        <taxon>Bacteria</taxon>
        <taxon>Bacillati</taxon>
        <taxon>Bacillota</taxon>
        <taxon>Bacilli</taxon>
        <taxon>Lactobacillales</taxon>
        <taxon>Lactobacillaceae</taxon>
        <taxon>Lentilactobacillus</taxon>
    </lineage>
</organism>
<name>A0A401FM03_9LACO</name>
<evidence type="ECO:0000256" key="1">
    <source>
        <dbReference type="SAM" id="MobiDB-lite"/>
    </source>
</evidence>
<dbReference type="EMBL" id="BEXA01000003">
    <property type="protein sequence ID" value="GAY73412.1"/>
    <property type="molecule type" value="Genomic_DNA"/>
</dbReference>